<organism evidence="1 2">
    <name type="scientific">Lasiodiplodia mahajangana</name>
    <dbReference type="NCBI Taxonomy" id="1108764"/>
    <lineage>
        <taxon>Eukaryota</taxon>
        <taxon>Fungi</taxon>
        <taxon>Dikarya</taxon>
        <taxon>Ascomycota</taxon>
        <taxon>Pezizomycotina</taxon>
        <taxon>Dothideomycetes</taxon>
        <taxon>Dothideomycetes incertae sedis</taxon>
        <taxon>Botryosphaeriales</taxon>
        <taxon>Botryosphaeriaceae</taxon>
        <taxon>Lasiodiplodia</taxon>
    </lineage>
</organism>
<protein>
    <submittedName>
        <fullName evidence="1">Uncharacterized protein</fullName>
    </submittedName>
</protein>
<dbReference type="EMBL" id="JAPUUL010000085">
    <property type="protein sequence ID" value="KAJ8132779.1"/>
    <property type="molecule type" value="Genomic_DNA"/>
</dbReference>
<accession>A0ACC2JZC6</accession>
<gene>
    <name evidence="1" type="ORF">O1611_g847</name>
</gene>
<sequence>MPTGKGRTDFRWDGDAYKALVSAIARIHGTFTTEQQDAIVKELEDKNFLTSWEGIRLIDTLAPFLQLMVPDNHLFIYLKLLHPTFISSVFSSIPLPFSHTTPQQYQHLFVSLHPRHSRKAYTPSYDLATIIMAAFTKKWDEAMLAHLFVSIYETLDLSFTQENKAAIVTMMKERYGHDVNWNGIRWDQKVHEDVLIAVNVSQLPRADWDRIMATLHGMGYTFSESALRQHLQKLKKKDAGAPAAPATPPSKAAKQKAAPASGRKRGRKPNVDRDDDDDDEKVNLKKPKLRVGWTLPTSASLTEMSRLTPRMARSDLLSTPILHNASFLSLGAAYIAS</sequence>
<reference evidence="1" key="1">
    <citation type="submission" date="2022-12" db="EMBL/GenBank/DDBJ databases">
        <title>Genome Sequence of Lasiodiplodia mahajangana.</title>
        <authorList>
            <person name="Buettner E."/>
        </authorList>
    </citation>
    <scope>NUCLEOTIDE SEQUENCE</scope>
    <source>
        <strain evidence="1">VT137</strain>
    </source>
</reference>
<evidence type="ECO:0000313" key="2">
    <source>
        <dbReference type="Proteomes" id="UP001153332"/>
    </source>
</evidence>
<dbReference type="Proteomes" id="UP001153332">
    <property type="component" value="Unassembled WGS sequence"/>
</dbReference>
<keyword evidence="2" id="KW-1185">Reference proteome</keyword>
<comment type="caution">
    <text evidence="1">The sequence shown here is derived from an EMBL/GenBank/DDBJ whole genome shotgun (WGS) entry which is preliminary data.</text>
</comment>
<proteinExistence type="predicted"/>
<evidence type="ECO:0000313" key="1">
    <source>
        <dbReference type="EMBL" id="KAJ8132779.1"/>
    </source>
</evidence>
<name>A0ACC2JZC6_9PEZI</name>